<feature type="region of interest" description="Disordered" evidence="7">
    <location>
        <begin position="43"/>
        <end position="148"/>
    </location>
</feature>
<evidence type="ECO:0000256" key="1">
    <source>
        <dbReference type="ARBA" id="ARBA00004123"/>
    </source>
</evidence>
<evidence type="ECO:0000256" key="2">
    <source>
        <dbReference type="ARBA" id="ARBA00008032"/>
    </source>
</evidence>
<name>A0A5N3UXC8_MUNMU</name>
<feature type="region of interest" description="Disordered" evidence="7">
    <location>
        <begin position="1"/>
        <end position="29"/>
    </location>
</feature>
<keyword evidence="3" id="KW-0539">Nucleus</keyword>
<sequence>MSGSSLAQPPPTPPPRWTPAASSPEFSPSCFLSSLLHDFTGPIVPVQSWTPAPGSLPRTSRSCGGDREWGRGPANGNAENEEDGEKEADSVVGEEEEEVGEGEEEEGDGEEEGGDEDEESEAAVGKAATEDDGDADTDAKKRKMDEDD</sequence>
<evidence type="ECO:0000313" key="8">
    <source>
        <dbReference type="EMBL" id="KAB0341506.1"/>
    </source>
</evidence>
<dbReference type="PANTHER" id="PTHR22745">
    <property type="entry name" value="PROTHYMOSIN ALPHA"/>
    <property type="match status" value="1"/>
</dbReference>
<dbReference type="Pfam" id="PF03247">
    <property type="entry name" value="Prothymosin"/>
    <property type="match status" value="1"/>
</dbReference>
<comment type="function">
    <text evidence="4">Prothymosin alpha may mediate immune function by conferring resistance to certain opportunistic infections.</text>
</comment>
<evidence type="ECO:0000256" key="7">
    <source>
        <dbReference type="SAM" id="MobiDB-lite"/>
    </source>
</evidence>
<dbReference type="AlphaFoldDB" id="A0A5N3UXC8"/>
<organism evidence="8 9">
    <name type="scientific">Muntiacus muntjak</name>
    <name type="common">Barking deer</name>
    <name type="synonym">Indian muntjac</name>
    <dbReference type="NCBI Taxonomy" id="9888"/>
    <lineage>
        <taxon>Eukaryota</taxon>
        <taxon>Metazoa</taxon>
        <taxon>Chordata</taxon>
        <taxon>Craniata</taxon>
        <taxon>Vertebrata</taxon>
        <taxon>Euteleostomi</taxon>
        <taxon>Mammalia</taxon>
        <taxon>Eutheria</taxon>
        <taxon>Laurasiatheria</taxon>
        <taxon>Artiodactyla</taxon>
        <taxon>Ruminantia</taxon>
        <taxon>Pecora</taxon>
        <taxon>Cervidae</taxon>
        <taxon>Muntiacinae</taxon>
        <taxon>Muntiacus</taxon>
    </lineage>
</organism>
<reference evidence="8 9" key="1">
    <citation type="submission" date="2019-06" db="EMBL/GenBank/DDBJ databases">
        <title>Discovery of a novel chromosome fission-fusion reversal in muntjac.</title>
        <authorList>
            <person name="Mudd A.B."/>
            <person name="Bredeson J.V."/>
            <person name="Baum R."/>
            <person name="Hockemeyer D."/>
            <person name="Rokhsar D.S."/>
        </authorList>
    </citation>
    <scope>NUCLEOTIDE SEQUENCE [LARGE SCALE GENOMIC DNA]</scope>
    <source>
        <strain evidence="8">UTSW_UCB_Mm</strain>
        <tissue evidence="8">Fibroblast cell line</tissue>
    </source>
</reference>
<evidence type="ECO:0000256" key="4">
    <source>
        <dbReference type="ARBA" id="ARBA00037621"/>
    </source>
</evidence>
<dbReference type="Proteomes" id="UP000326458">
    <property type="component" value="Unassembled WGS sequence"/>
</dbReference>
<comment type="subunit">
    <text evidence="5">Interacts with NUPR1; regulates apoptotic process.</text>
</comment>
<feature type="compositionally biased region" description="Acidic residues" evidence="7">
    <location>
        <begin position="79"/>
        <end position="121"/>
    </location>
</feature>
<dbReference type="InterPro" id="IPR004931">
    <property type="entry name" value="Pro/parathymosin"/>
</dbReference>
<feature type="compositionally biased region" description="Pro residues" evidence="7">
    <location>
        <begin position="8"/>
        <end position="17"/>
    </location>
</feature>
<dbReference type="PANTHER" id="PTHR22745:SF0">
    <property type="entry name" value="PROTHYMOSIN ALPHA"/>
    <property type="match status" value="1"/>
</dbReference>
<gene>
    <name evidence="8" type="ORF">FD754_018432</name>
</gene>
<protein>
    <recommendedName>
        <fullName evidence="6">Prothymosin alpha</fullName>
    </recommendedName>
</protein>
<comment type="subcellular location">
    <subcellularLocation>
        <location evidence="1">Nucleus</location>
    </subcellularLocation>
</comment>
<evidence type="ECO:0000313" key="9">
    <source>
        <dbReference type="Proteomes" id="UP000326458"/>
    </source>
</evidence>
<comment type="caution">
    <text evidence="8">The sequence shown here is derived from an EMBL/GenBank/DDBJ whole genome shotgun (WGS) entry which is preliminary data.</text>
</comment>
<accession>A0A5N3UXC8</accession>
<proteinExistence type="inferred from homology"/>
<dbReference type="GO" id="GO:0005634">
    <property type="term" value="C:nucleus"/>
    <property type="evidence" value="ECO:0007669"/>
    <property type="project" value="UniProtKB-SubCell"/>
</dbReference>
<evidence type="ECO:0000256" key="3">
    <source>
        <dbReference type="ARBA" id="ARBA00023242"/>
    </source>
</evidence>
<dbReference type="GO" id="GO:0042393">
    <property type="term" value="F:histone binding"/>
    <property type="evidence" value="ECO:0007669"/>
    <property type="project" value="TreeGrafter"/>
</dbReference>
<evidence type="ECO:0000256" key="6">
    <source>
        <dbReference type="ARBA" id="ARBA00040447"/>
    </source>
</evidence>
<keyword evidence="9" id="KW-1185">Reference proteome</keyword>
<dbReference type="EMBL" id="VCEA01000003">
    <property type="protein sequence ID" value="KAB0341506.1"/>
    <property type="molecule type" value="Genomic_DNA"/>
</dbReference>
<dbReference type="GO" id="GO:0043066">
    <property type="term" value="P:negative regulation of apoptotic process"/>
    <property type="evidence" value="ECO:0007669"/>
    <property type="project" value="TreeGrafter"/>
</dbReference>
<dbReference type="GO" id="GO:0045944">
    <property type="term" value="P:positive regulation of transcription by RNA polymerase II"/>
    <property type="evidence" value="ECO:0007669"/>
    <property type="project" value="TreeGrafter"/>
</dbReference>
<comment type="similarity">
    <text evidence="2">Belongs to the pro/parathymosin family.</text>
</comment>
<feature type="compositionally biased region" description="Basic and acidic residues" evidence="7">
    <location>
        <begin position="137"/>
        <end position="148"/>
    </location>
</feature>
<evidence type="ECO:0000256" key="5">
    <source>
        <dbReference type="ARBA" id="ARBA00038744"/>
    </source>
</evidence>